<evidence type="ECO:0000256" key="1">
    <source>
        <dbReference type="SAM" id="MobiDB-lite"/>
    </source>
</evidence>
<accession>G3HMN8</accession>
<name>G3HMN8_CRIGR</name>
<sequence>MGWDDGRWNSAQDTDVKMTGSRALEESLYSESLRTDTSPFQQLHLEHKGTLPSL</sequence>
<protein>
    <submittedName>
        <fullName evidence="2">Uncharacterized protein</fullName>
    </submittedName>
</protein>
<feature type="compositionally biased region" description="Basic and acidic residues" evidence="1">
    <location>
        <begin position="44"/>
        <end position="54"/>
    </location>
</feature>
<dbReference type="EMBL" id="JH000519">
    <property type="protein sequence ID" value="EGW05891.1"/>
    <property type="molecule type" value="Genomic_DNA"/>
</dbReference>
<reference evidence="3" key="1">
    <citation type="journal article" date="2011" name="Nat. Biotechnol.">
        <title>The genomic sequence of the Chinese hamster ovary (CHO)-K1 cell line.</title>
        <authorList>
            <person name="Xu X."/>
            <person name="Nagarajan H."/>
            <person name="Lewis N.E."/>
            <person name="Pan S."/>
            <person name="Cai Z."/>
            <person name="Liu X."/>
            <person name="Chen W."/>
            <person name="Xie M."/>
            <person name="Wang W."/>
            <person name="Hammond S."/>
            <person name="Andersen M.R."/>
            <person name="Neff N."/>
            <person name="Passarelli B."/>
            <person name="Koh W."/>
            <person name="Fan H.C."/>
            <person name="Wang J."/>
            <person name="Gui Y."/>
            <person name="Lee K.H."/>
            <person name="Betenbaugh M.J."/>
            <person name="Quake S.R."/>
            <person name="Famili I."/>
            <person name="Palsson B.O."/>
            <person name="Wang J."/>
        </authorList>
    </citation>
    <scope>NUCLEOTIDE SEQUENCE [LARGE SCALE GENOMIC DNA]</scope>
    <source>
        <strain evidence="3">CHO K1 cell line</strain>
    </source>
</reference>
<proteinExistence type="predicted"/>
<feature type="region of interest" description="Disordered" evidence="1">
    <location>
        <begin position="1"/>
        <end position="54"/>
    </location>
</feature>
<evidence type="ECO:0000313" key="3">
    <source>
        <dbReference type="Proteomes" id="UP000001075"/>
    </source>
</evidence>
<dbReference type="InParanoid" id="G3HMN8"/>
<dbReference type="Proteomes" id="UP000001075">
    <property type="component" value="Unassembled WGS sequence"/>
</dbReference>
<dbReference type="AlphaFoldDB" id="G3HMN8"/>
<organism evidence="2 3">
    <name type="scientific">Cricetulus griseus</name>
    <name type="common">Chinese hamster</name>
    <name type="synonym">Cricetulus barabensis griseus</name>
    <dbReference type="NCBI Taxonomy" id="10029"/>
    <lineage>
        <taxon>Eukaryota</taxon>
        <taxon>Metazoa</taxon>
        <taxon>Chordata</taxon>
        <taxon>Craniata</taxon>
        <taxon>Vertebrata</taxon>
        <taxon>Euteleostomi</taxon>
        <taxon>Mammalia</taxon>
        <taxon>Eutheria</taxon>
        <taxon>Euarchontoglires</taxon>
        <taxon>Glires</taxon>
        <taxon>Rodentia</taxon>
        <taxon>Myomorpha</taxon>
        <taxon>Muroidea</taxon>
        <taxon>Cricetidae</taxon>
        <taxon>Cricetinae</taxon>
        <taxon>Cricetulus</taxon>
    </lineage>
</organism>
<feature type="compositionally biased region" description="Polar residues" evidence="1">
    <location>
        <begin position="29"/>
        <end position="41"/>
    </location>
</feature>
<gene>
    <name evidence="2" type="ORF">I79_012007</name>
</gene>
<evidence type="ECO:0000313" key="2">
    <source>
        <dbReference type="EMBL" id="EGW05891.1"/>
    </source>
</evidence>